<comment type="subcellular location">
    <subcellularLocation>
        <location evidence="1">Membrane</location>
        <topology evidence="1">Multi-pass membrane protein</topology>
    </subcellularLocation>
</comment>
<evidence type="ECO:0000256" key="10">
    <source>
        <dbReference type="SAM" id="MobiDB-lite"/>
    </source>
</evidence>
<evidence type="ECO:0000256" key="7">
    <source>
        <dbReference type="ARBA" id="ARBA00023136"/>
    </source>
</evidence>
<evidence type="ECO:0000256" key="1">
    <source>
        <dbReference type="ARBA" id="ARBA00004141"/>
    </source>
</evidence>
<keyword evidence="3" id="KW-0589">Pheromone response</keyword>
<dbReference type="EMBL" id="JAACJO010000010">
    <property type="protein sequence ID" value="KAF5353199.1"/>
    <property type="molecule type" value="Genomic_DNA"/>
</dbReference>
<feature type="transmembrane region" description="Helical" evidence="11">
    <location>
        <begin position="248"/>
        <end position="269"/>
    </location>
</feature>
<keyword evidence="9" id="KW-0807">Transducer</keyword>
<dbReference type="OrthoDB" id="2874149at2759"/>
<evidence type="ECO:0000313" key="12">
    <source>
        <dbReference type="EMBL" id="KAF5353199.1"/>
    </source>
</evidence>
<keyword evidence="8" id="KW-0675">Receptor</keyword>
<dbReference type="CDD" id="cd14966">
    <property type="entry name" value="7tmD_STE3"/>
    <property type="match status" value="1"/>
</dbReference>
<dbReference type="GO" id="GO:0000750">
    <property type="term" value="P:pheromone-dependent signal transduction involved in conjugation with cellular fusion"/>
    <property type="evidence" value="ECO:0007669"/>
    <property type="project" value="TreeGrafter"/>
</dbReference>
<evidence type="ECO:0000256" key="2">
    <source>
        <dbReference type="ARBA" id="ARBA00011085"/>
    </source>
</evidence>
<feature type="transmembrane region" description="Helical" evidence="11">
    <location>
        <begin position="6"/>
        <end position="26"/>
    </location>
</feature>
<dbReference type="PRINTS" id="PR00899">
    <property type="entry name" value="GPCRSTE3"/>
</dbReference>
<evidence type="ECO:0000256" key="5">
    <source>
        <dbReference type="ARBA" id="ARBA00022989"/>
    </source>
</evidence>
<dbReference type="AlphaFoldDB" id="A0A8H5D4X2"/>
<keyword evidence="4 11" id="KW-0812">Transmembrane</keyword>
<organism evidence="12 13">
    <name type="scientific">Leucocoprinus leucothites</name>
    <dbReference type="NCBI Taxonomy" id="201217"/>
    <lineage>
        <taxon>Eukaryota</taxon>
        <taxon>Fungi</taxon>
        <taxon>Dikarya</taxon>
        <taxon>Basidiomycota</taxon>
        <taxon>Agaricomycotina</taxon>
        <taxon>Agaricomycetes</taxon>
        <taxon>Agaricomycetidae</taxon>
        <taxon>Agaricales</taxon>
        <taxon>Agaricineae</taxon>
        <taxon>Agaricaceae</taxon>
        <taxon>Leucocoprinus</taxon>
    </lineage>
</organism>
<feature type="transmembrane region" description="Helical" evidence="11">
    <location>
        <begin position="154"/>
        <end position="179"/>
    </location>
</feature>
<evidence type="ECO:0000256" key="3">
    <source>
        <dbReference type="ARBA" id="ARBA00022507"/>
    </source>
</evidence>
<dbReference type="InterPro" id="IPR001499">
    <property type="entry name" value="GPCR_STE3"/>
</dbReference>
<dbReference type="GO" id="GO:0005886">
    <property type="term" value="C:plasma membrane"/>
    <property type="evidence" value="ECO:0007669"/>
    <property type="project" value="TreeGrafter"/>
</dbReference>
<protein>
    <recommendedName>
        <fullName evidence="14">Pheromone receptor</fullName>
    </recommendedName>
</protein>
<name>A0A8H5D4X2_9AGAR</name>
<feature type="region of interest" description="Disordered" evidence="10">
    <location>
        <begin position="314"/>
        <end position="340"/>
    </location>
</feature>
<keyword evidence="5 11" id="KW-1133">Transmembrane helix</keyword>
<comment type="caution">
    <text evidence="12">The sequence shown here is derived from an EMBL/GenBank/DDBJ whole genome shotgun (WGS) entry which is preliminary data.</text>
</comment>
<evidence type="ECO:0000256" key="11">
    <source>
        <dbReference type="SAM" id="Phobius"/>
    </source>
</evidence>
<sequence>MFPPLHSEFAPVAVISILLSLIPLPWHWRARNVATLSIIAWLVTSNVIFAVDAILWGNNVDIKSRVWCDISTKLTVGANFALPAACLCICIHLEHVASAQARRFMIAERHRRQVFEFLMCFGLPAVFMALHYVVQGHRFDIIQGYGCRPSIYFSFLALFIIWIPPLILAITALVFAGWLNLIPGISDCLISDSLLSQRLAIVTSYDLWFTSVNMKLRPWTNWADIHSDFGRIDRYLIMAAPPFIQTTYYIGWWAIPISTWLFVAFFAFGHDAVEEYKRCFVWIRDRVIRVMLCLSKKDELSRLSTVNTKDVCSSSDKALPPTPTSVYKDADSSADDTTTDIPCHHNSTRLTSFLPYHIYDPGRQHNLANEAIAPIPTSIISPTFILTPLPPPRHPRAHVKSVAESI</sequence>
<feature type="transmembrane region" description="Helical" evidence="11">
    <location>
        <begin position="114"/>
        <end position="134"/>
    </location>
</feature>
<keyword evidence="7 11" id="KW-0472">Membrane</keyword>
<evidence type="ECO:0008006" key="14">
    <source>
        <dbReference type="Google" id="ProtNLM"/>
    </source>
</evidence>
<evidence type="ECO:0000256" key="9">
    <source>
        <dbReference type="ARBA" id="ARBA00023224"/>
    </source>
</evidence>
<evidence type="ECO:0000256" key="4">
    <source>
        <dbReference type="ARBA" id="ARBA00022692"/>
    </source>
</evidence>
<dbReference type="PANTHER" id="PTHR28097">
    <property type="entry name" value="PHEROMONE A FACTOR RECEPTOR"/>
    <property type="match status" value="1"/>
</dbReference>
<reference evidence="12 13" key="1">
    <citation type="journal article" date="2020" name="ISME J.">
        <title>Uncovering the hidden diversity of litter-decomposition mechanisms in mushroom-forming fungi.</title>
        <authorList>
            <person name="Floudas D."/>
            <person name="Bentzer J."/>
            <person name="Ahren D."/>
            <person name="Johansson T."/>
            <person name="Persson P."/>
            <person name="Tunlid A."/>
        </authorList>
    </citation>
    <scope>NUCLEOTIDE SEQUENCE [LARGE SCALE GENOMIC DNA]</scope>
    <source>
        <strain evidence="12 13">CBS 146.42</strain>
    </source>
</reference>
<dbReference type="Pfam" id="PF02076">
    <property type="entry name" value="STE3"/>
    <property type="match status" value="2"/>
</dbReference>
<dbReference type="PANTHER" id="PTHR28097:SF1">
    <property type="entry name" value="PHEROMONE A FACTOR RECEPTOR"/>
    <property type="match status" value="1"/>
</dbReference>
<accession>A0A8H5D4X2</accession>
<evidence type="ECO:0000256" key="6">
    <source>
        <dbReference type="ARBA" id="ARBA00023040"/>
    </source>
</evidence>
<proteinExistence type="inferred from homology"/>
<gene>
    <name evidence="12" type="ORF">D9756_007945</name>
</gene>
<keyword evidence="13" id="KW-1185">Reference proteome</keyword>
<dbReference type="GO" id="GO:0004932">
    <property type="term" value="F:mating-type factor pheromone receptor activity"/>
    <property type="evidence" value="ECO:0007669"/>
    <property type="project" value="InterPro"/>
</dbReference>
<feature type="transmembrane region" description="Helical" evidence="11">
    <location>
        <begin position="76"/>
        <end position="93"/>
    </location>
</feature>
<dbReference type="Proteomes" id="UP000559027">
    <property type="component" value="Unassembled WGS sequence"/>
</dbReference>
<evidence type="ECO:0000256" key="8">
    <source>
        <dbReference type="ARBA" id="ARBA00023170"/>
    </source>
</evidence>
<feature type="transmembrane region" description="Helical" evidence="11">
    <location>
        <begin position="33"/>
        <end position="56"/>
    </location>
</feature>
<comment type="similarity">
    <text evidence="2">Belongs to the G-protein coupled receptor 4 family.</text>
</comment>
<keyword evidence="6" id="KW-0297">G-protein coupled receptor</keyword>
<evidence type="ECO:0000313" key="13">
    <source>
        <dbReference type="Proteomes" id="UP000559027"/>
    </source>
</evidence>